<keyword evidence="2" id="KW-1185">Reference proteome</keyword>
<comment type="caution">
    <text evidence="1">The sequence shown here is derived from an EMBL/GenBank/DDBJ whole genome shotgun (WGS) entry which is preliminary data.</text>
</comment>
<reference evidence="2" key="1">
    <citation type="journal article" date="2016" name="Nat. Biotechnol.">
        <title>Sequencing wild and cultivated cassava and related species reveals extensive interspecific hybridization and genetic diversity.</title>
        <authorList>
            <person name="Bredeson J.V."/>
            <person name="Lyons J.B."/>
            <person name="Prochnik S.E."/>
            <person name="Wu G.A."/>
            <person name="Ha C.M."/>
            <person name="Edsinger-Gonzales E."/>
            <person name="Grimwood J."/>
            <person name="Schmutz J."/>
            <person name="Rabbi I.Y."/>
            <person name="Egesi C."/>
            <person name="Nauluvula P."/>
            <person name="Lebot V."/>
            <person name="Ndunguru J."/>
            <person name="Mkamilo G."/>
            <person name="Bart R.S."/>
            <person name="Setter T.L."/>
            <person name="Gleadow R.M."/>
            <person name="Kulakow P."/>
            <person name="Ferguson M.E."/>
            <person name="Rounsley S."/>
            <person name="Rokhsar D.S."/>
        </authorList>
    </citation>
    <scope>NUCLEOTIDE SEQUENCE [LARGE SCALE GENOMIC DNA]</scope>
    <source>
        <strain evidence="2">cv. AM560-2</strain>
    </source>
</reference>
<organism evidence="1 2">
    <name type="scientific">Manihot esculenta</name>
    <name type="common">Cassava</name>
    <name type="synonym">Jatropha manihot</name>
    <dbReference type="NCBI Taxonomy" id="3983"/>
    <lineage>
        <taxon>Eukaryota</taxon>
        <taxon>Viridiplantae</taxon>
        <taxon>Streptophyta</taxon>
        <taxon>Embryophyta</taxon>
        <taxon>Tracheophyta</taxon>
        <taxon>Spermatophyta</taxon>
        <taxon>Magnoliopsida</taxon>
        <taxon>eudicotyledons</taxon>
        <taxon>Gunneridae</taxon>
        <taxon>Pentapetalae</taxon>
        <taxon>rosids</taxon>
        <taxon>fabids</taxon>
        <taxon>Malpighiales</taxon>
        <taxon>Euphorbiaceae</taxon>
        <taxon>Crotonoideae</taxon>
        <taxon>Manihoteae</taxon>
        <taxon>Manihot</taxon>
    </lineage>
</organism>
<name>A0ACB7GGB2_MANES</name>
<dbReference type="Proteomes" id="UP000091857">
    <property type="component" value="Chromosome 14"/>
</dbReference>
<gene>
    <name evidence="1" type="ORF">MANES_14G082800v8</name>
</gene>
<evidence type="ECO:0000313" key="1">
    <source>
        <dbReference type="EMBL" id="KAG8638946.1"/>
    </source>
</evidence>
<protein>
    <submittedName>
        <fullName evidence="1">Uncharacterized protein</fullName>
    </submittedName>
</protein>
<sequence length="922" mass="102462">MAMLGMQADMQCHYFPGYCSTRDLNLNAGYSIWPSSNVDKISNGHYFSGNLAPPAPDQYLSYKEKVKQTMLQHEAIFRDQIHELHRLYNRQRELMAEMKRIEFLGHHIRLETAESNKIFSENSFECLHRTNKVSALPWLNPAFSQSSTSGAKNSQLQSNYVEGKAMRDCCSTFQTEGFKKGTMLLESKCKKAGKRMLDLELPADEYIDCEQEESLAGGIAPPEASGYPMKSIAEDVQKNDVELFHGISDGNLVFQDDNMTRAQFSGKTKCLADLNEPIKLEDEADPESNDFLGPVLDRRESPCQDLSGKRNSDFQARPKEAIQNIQTRGEPDTFSCVLPLDKNKSRRECISDNDGAGENFILMQSSSDMNSFPGRICTDTLPISSEDGIEQVHEMLTSHILNLNSGKLHREKNDFGLECSCEKGPTACKHTSNELIPLDDVKNHDSSLALSWRKHARDFVRSPIAVQALPCFNSEQLSRSSKSCCGINLESRPTFCSVSAQSSSCDGDNEFASEDSDTQKHIKDSVNIKLTRNIDLNSTSPSCSSDVGAHSIWITDGEEKYKESTGGSALHREYSAQLVKSNKKLHMDCNSVPDSGEQLTKNELVFGSRHEEMFSGFGLNVDLNSCINEDDSSSVPTLSAEIDLQAPASPENKETSPPRGESDENRLDVPCQLPKQENGNLLGDLITIAAEAIVSISSQIQTYAETGTFKPSEASQNDSLYWFSKIASSVVDDPDSEFGVVLSFNDTDHHDEYLSDGIDYFEAMTLKLKETKVEQYLCKTTTTKEEAACRASSPVQPRRGQTRRGRQQRKDFQSEILPSLASLSRYEVTEDLQAIGGLIEAAHQNGGARRTGTNGWTRGRRRRASISSSKAETSFCALLKQQNANGKHSIEESSLIGWGKITRRRRGQRCPASNPRLTLSQV</sequence>
<dbReference type="EMBL" id="CM004400">
    <property type="protein sequence ID" value="KAG8638946.1"/>
    <property type="molecule type" value="Genomic_DNA"/>
</dbReference>
<proteinExistence type="predicted"/>
<accession>A0ACB7GGB2</accession>
<evidence type="ECO:0000313" key="2">
    <source>
        <dbReference type="Proteomes" id="UP000091857"/>
    </source>
</evidence>